<evidence type="ECO:0000313" key="3">
    <source>
        <dbReference type="Proteomes" id="UP000278288"/>
    </source>
</evidence>
<evidence type="ECO:0000256" key="1">
    <source>
        <dbReference type="SAM" id="Phobius"/>
    </source>
</evidence>
<keyword evidence="1" id="KW-1133">Transmembrane helix</keyword>
<protein>
    <submittedName>
        <fullName evidence="2">LapA family protein</fullName>
    </submittedName>
</protein>
<feature type="transmembrane region" description="Helical" evidence="1">
    <location>
        <begin position="9"/>
        <end position="26"/>
    </location>
</feature>
<sequence>MKNINIKKIIDILMIILLIIFIIQNLESVMVKFMTMKFELPLIVLILAVFALGYYTSKVFRKR</sequence>
<dbReference type="EMBL" id="CP033923">
    <property type="protein sequence ID" value="AZA90623.1"/>
    <property type="molecule type" value="Genomic_DNA"/>
</dbReference>
<keyword evidence="1" id="KW-0472">Membrane</keyword>
<dbReference type="Proteomes" id="UP000278288">
    <property type="component" value="Chromosome"/>
</dbReference>
<accession>A0AAD0YMR6</accession>
<feature type="transmembrane region" description="Helical" evidence="1">
    <location>
        <begin position="38"/>
        <end position="57"/>
    </location>
</feature>
<dbReference type="KEGG" id="cnk:EG343_08305"/>
<name>A0AAD0YMR6_CHRNA</name>
<proteinExistence type="predicted"/>
<evidence type="ECO:0000313" key="2">
    <source>
        <dbReference type="EMBL" id="AZA90623.1"/>
    </source>
</evidence>
<keyword evidence="3" id="KW-1185">Reference proteome</keyword>
<dbReference type="AlphaFoldDB" id="A0AAD0YMR6"/>
<reference evidence="2 3" key="1">
    <citation type="submission" date="2018-11" db="EMBL/GenBank/DDBJ databases">
        <title>Proposal to divide the Flavobacteriaceae and reorganize its genera based on Amino Acid Identity values calculated from whole genome sequences.</title>
        <authorList>
            <person name="Nicholson A.C."/>
            <person name="Gulvik C.A."/>
            <person name="Whitney A.M."/>
            <person name="Humrighouse B.W."/>
            <person name="Bell M."/>
            <person name="Holmes B."/>
            <person name="Steigerwalt A.G."/>
            <person name="Villarma A."/>
            <person name="Sheth M."/>
            <person name="Batra D."/>
            <person name="Pryor J."/>
            <person name="Bernardet J.-F."/>
            <person name="Hugo C."/>
            <person name="Kampfer P."/>
            <person name="Newman J."/>
            <person name="McQuiston J.R."/>
        </authorList>
    </citation>
    <scope>NUCLEOTIDE SEQUENCE [LARGE SCALE GENOMIC DNA]</scope>
    <source>
        <strain evidence="2 3">G0041</strain>
    </source>
</reference>
<organism evidence="2 3">
    <name type="scientific">Chryseobacterium nakagawai</name>
    <dbReference type="NCBI Taxonomy" id="1241982"/>
    <lineage>
        <taxon>Bacteria</taxon>
        <taxon>Pseudomonadati</taxon>
        <taxon>Bacteroidota</taxon>
        <taxon>Flavobacteriia</taxon>
        <taxon>Flavobacteriales</taxon>
        <taxon>Weeksellaceae</taxon>
        <taxon>Chryseobacterium group</taxon>
        <taxon>Chryseobacterium</taxon>
    </lineage>
</organism>
<keyword evidence="1" id="KW-0812">Transmembrane</keyword>
<gene>
    <name evidence="2" type="ORF">EG343_08305</name>
</gene>